<organism evidence="2">
    <name type="scientific">Pseudo-nitzschia australis</name>
    <dbReference type="NCBI Taxonomy" id="44445"/>
    <lineage>
        <taxon>Eukaryota</taxon>
        <taxon>Sar</taxon>
        <taxon>Stramenopiles</taxon>
        <taxon>Ochrophyta</taxon>
        <taxon>Bacillariophyta</taxon>
        <taxon>Bacillariophyceae</taxon>
        <taxon>Bacillariophycidae</taxon>
        <taxon>Bacillariales</taxon>
        <taxon>Bacillariaceae</taxon>
        <taxon>Pseudo-nitzschia</taxon>
    </lineage>
</organism>
<dbReference type="Pfam" id="PF20710">
    <property type="entry name" value="DUF6824"/>
    <property type="match status" value="1"/>
</dbReference>
<protein>
    <recommendedName>
        <fullName evidence="1">DUF6824 domain-containing protein</fullName>
    </recommendedName>
</protein>
<reference evidence="2" key="1">
    <citation type="submission" date="2021-01" db="EMBL/GenBank/DDBJ databases">
        <authorList>
            <person name="Corre E."/>
            <person name="Pelletier E."/>
            <person name="Niang G."/>
            <person name="Scheremetjew M."/>
            <person name="Finn R."/>
            <person name="Kale V."/>
            <person name="Holt S."/>
            <person name="Cochrane G."/>
            <person name="Meng A."/>
            <person name="Brown T."/>
            <person name="Cohen L."/>
        </authorList>
    </citation>
    <scope>NUCLEOTIDE SEQUENCE</scope>
    <source>
        <strain evidence="2">10249 10 AB</strain>
    </source>
</reference>
<accession>A0A7S4AG76</accession>
<feature type="domain" description="DUF6824" evidence="1">
    <location>
        <begin position="462"/>
        <end position="540"/>
    </location>
</feature>
<dbReference type="EMBL" id="HBIX01009768">
    <property type="protein sequence ID" value="CAE0714660.1"/>
    <property type="molecule type" value="Transcribed_RNA"/>
</dbReference>
<dbReference type="InterPro" id="IPR049227">
    <property type="entry name" value="DUF6824"/>
</dbReference>
<proteinExistence type="predicted"/>
<evidence type="ECO:0000259" key="1">
    <source>
        <dbReference type="Pfam" id="PF20710"/>
    </source>
</evidence>
<dbReference type="AlphaFoldDB" id="A0A7S4AG76"/>
<name>A0A7S4AG76_9STRA</name>
<gene>
    <name evidence="2" type="ORF">PAUS00366_LOCUS7412</name>
</gene>
<evidence type="ECO:0000313" key="2">
    <source>
        <dbReference type="EMBL" id="CAE0714660.1"/>
    </source>
</evidence>
<sequence length="561" mass="63396">MQCNTIQYNTLRTSETLLSSSFLPLPPTNRNCCFGSSNSMHTNFCAIPAAKAAGIHLRSQKPSAVVENENKLAMEKRSAGNVRSTHTSAQKGRIEIERSIELFTLSVLDRSAIEEEIHGVRSLAIESHSETPELIASSLSQFDAELGKIKRARIGGNGSCSHDVLRNVTTTNSESKITKVSNGIGNGDCYLNDPFFRLRFLRCELFDAHKASQRFVRFLEFCSDLFGSFVGERPILIDDLIGGGFKEKKALLHSSMQYFPCRDRSGRRVCADVGLRVTDLPSKQIYKIITWIHLVATQDIETQQKGVVFIVLPSSKGNDGIAKYVTSTEFDSMEYHKKSFESLPVRVASIHFCSKDSPFCEEMAYRYFSGVPKDLKIRFKVHQGDHTEIEKSLSGFGIPINFLPLTSEGKIKKKVYHRNFVKFHVETEVLLAYKSGYLCSGGTINGQTNGNDARVDCPRSYDVVFRAGKKHVEHPGNAFMLESIIQSTYHHYVGLRTAKEKSKFCRRIVTVIENKKIRFLDWDMDRCSWIHIRHPTLMQKKVVQSYLIYARKTKREGLSSI</sequence>